<keyword evidence="1" id="KW-0238">DNA-binding</keyword>
<evidence type="ECO:0000256" key="2">
    <source>
        <dbReference type="SAM" id="Coils"/>
    </source>
</evidence>
<reference evidence="4 5" key="1">
    <citation type="submission" date="2023-07" db="EMBL/GenBank/DDBJ databases">
        <authorList>
            <person name="Girao M."/>
            <person name="Carvalho M.F."/>
        </authorList>
    </citation>
    <scope>NUCLEOTIDE SEQUENCE [LARGE SCALE GENOMIC DNA]</scope>
    <source>
        <strain evidence="4 5">YIM65754</strain>
    </source>
</reference>
<comment type="caution">
    <text evidence="4">The sequence shown here is derived from an EMBL/GenBank/DDBJ whole genome shotgun (WGS) entry which is preliminary data.</text>
</comment>
<evidence type="ECO:0008006" key="6">
    <source>
        <dbReference type="Google" id="ProtNLM"/>
    </source>
</evidence>
<dbReference type="Gene3D" id="1.10.150.130">
    <property type="match status" value="1"/>
</dbReference>
<keyword evidence="5" id="KW-1185">Reference proteome</keyword>
<name>A0ABU7LL39_9NOCA</name>
<feature type="region of interest" description="Disordered" evidence="3">
    <location>
        <begin position="1"/>
        <end position="20"/>
    </location>
</feature>
<dbReference type="SUPFAM" id="SSF47823">
    <property type="entry name" value="lambda integrase-like, N-terminal domain"/>
    <property type="match status" value="1"/>
</dbReference>
<evidence type="ECO:0000313" key="4">
    <source>
        <dbReference type="EMBL" id="MEE2062293.1"/>
    </source>
</evidence>
<gene>
    <name evidence="4" type="ORF">Q7514_32715</name>
</gene>
<evidence type="ECO:0000256" key="3">
    <source>
        <dbReference type="SAM" id="MobiDB-lite"/>
    </source>
</evidence>
<feature type="compositionally biased region" description="Basic and acidic residues" evidence="3">
    <location>
        <begin position="278"/>
        <end position="294"/>
    </location>
</feature>
<protein>
    <recommendedName>
        <fullName evidence="6">Recombinase</fullName>
    </recommendedName>
</protein>
<evidence type="ECO:0000256" key="1">
    <source>
        <dbReference type="ARBA" id="ARBA00023125"/>
    </source>
</evidence>
<keyword evidence="2" id="KW-0175">Coiled coil</keyword>
<dbReference type="RefSeq" id="WP_317551170.1">
    <property type="nucleotide sequence ID" value="NZ_JAUTXY010000034.1"/>
</dbReference>
<sequence>MGAVTKPHNESGEPGPDLQVPARYRHDWALFTDWCTATDRLPLPASPEALALFLHEHPGAPATQRRRVSAINTVHTRHGHPAPGRSETVRRRLDAARAVRLDRLAPLLLRKAGELPTTGWPGGVFGRRDALLLALAATGMPFAQLARLRRGDVTVDAGILVATTDGGERFRLAPESAVDESPAVAVYDRWAEILAFLDAYPNTDLLAQHLTGPVEIDQFGALTDRQARQPLLSPIDRWGHLPLMPQPMTAQSIASLVRDHLAGRVRARAPLPLRKQGKRDAGPHARTETEVDLDPHYYERGVSARRDARDNLEGLSDIFDEIEARADALLEELLTALEGAVTRSQVDQGHLTSEDPL</sequence>
<evidence type="ECO:0000313" key="5">
    <source>
        <dbReference type="Proteomes" id="UP001336020"/>
    </source>
</evidence>
<proteinExistence type="predicted"/>
<accession>A0ABU7LL39</accession>
<feature type="region of interest" description="Disordered" evidence="3">
    <location>
        <begin position="275"/>
        <end position="294"/>
    </location>
</feature>
<dbReference type="Proteomes" id="UP001336020">
    <property type="component" value="Unassembled WGS sequence"/>
</dbReference>
<dbReference type="EMBL" id="JAUTXY010000034">
    <property type="protein sequence ID" value="MEE2062293.1"/>
    <property type="molecule type" value="Genomic_DNA"/>
</dbReference>
<organism evidence="4 5">
    <name type="scientific">Rhodococcus artemisiae</name>
    <dbReference type="NCBI Taxonomy" id="714159"/>
    <lineage>
        <taxon>Bacteria</taxon>
        <taxon>Bacillati</taxon>
        <taxon>Actinomycetota</taxon>
        <taxon>Actinomycetes</taxon>
        <taxon>Mycobacteriales</taxon>
        <taxon>Nocardiaceae</taxon>
        <taxon>Rhodococcus</taxon>
    </lineage>
</organism>
<dbReference type="InterPro" id="IPR010998">
    <property type="entry name" value="Integrase_recombinase_N"/>
</dbReference>
<feature type="coiled-coil region" evidence="2">
    <location>
        <begin position="305"/>
        <end position="332"/>
    </location>
</feature>